<sequence length="56" mass="5861">MSEFIELDAEVERRLALLETEEAADSVHAAMSGTSLSIFLAVAAGIVAVSIVTVLL</sequence>
<dbReference type="EMBL" id="JACCBD010000001">
    <property type="protein sequence ID" value="NYD25629.1"/>
    <property type="molecule type" value="Genomic_DNA"/>
</dbReference>
<reference evidence="2 3" key="1">
    <citation type="submission" date="2020-07" db="EMBL/GenBank/DDBJ databases">
        <title>Sequencing the genomes of 1000 actinobacteria strains.</title>
        <authorList>
            <person name="Klenk H.-P."/>
        </authorList>
    </citation>
    <scope>NUCLEOTIDE SEQUENCE [LARGE SCALE GENOMIC DNA]</scope>
    <source>
        <strain evidence="2 3">DSM 17380</strain>
    </source>
</reference>
<protein>
    <submittedName>
        <fullName evidence="2">Uncharacterized protein</fullName>
    </submittedName>
</protein>
<evidence type="ECO:0000313" key="2">
    <source>
        <dbReference type="EMBL" id="NYD25629.1"/>
    </source>
</evidence>
<keyword evidence="3" id="KW-1185">Reference proteome</keyword>
<name>A0A852R588_9MICO</name>
<evidence type="ECO:0000313" key="3">
    <source>
        <dbReference type="Proteomes" id="UP000586095"/>
    </source>
</evidence>
<dbReference type="RefSeq" id="WP_185986066.1">
    <property type="nucleotide sequence ID" value="NZ_BAAALZ010000003.1"/>
</dbReference>
<keyword evidence="1" id="KW-0812">Transmembrane</keyword>
<gene>
    <name evidence="2" type="ORF">BJ960_000432</name>
</gene>
<dbReference type="AlphaFoldDB" id="A0A852R588"/>
<dbReference type="Proteomes" id="UP000586095">
    <property type="component" value="Unassembled WGS sequence"/>
</dbReference>
<proteinExistence type="predicted"/>
<comment type="caution">
    <text evidence="2">The sequence shown here is derived from an EMBL/GenBank/DDBJ whole genome shotgun (WGS) entry which is preliminary data.</text>
</comment>
<keyword evidence="1" id="KW-1133">Transmembrane helix</keyword>
<accession>A0A852R588</accession>
<organism evidence="2 3">
    <name type="scientific">Leucobacter aridicollis</name>
    <dbReference type="NCBI Taxonomy" id="283878"/>
    <lineage>
        <taxon>Bacteria</taxon>
        <taxon>Bacillati</taxon>
        <taxon>Actinomycetota</taxon>
        <taxon>Actinomycetes</taxon>
        <taxon>Micrococcales</taxon>
        <taxon>Microbacteriaceae</taxon>
        <taxon>Leucobacter</taxon>
    </lineage>
</organism>
<evidence type="ECO:0000256" key="1">
    <source>
        <dbReference type="SAM" id="Phobius"/>
    </source>
</evidence>
<keyword evidence="1" id="KW-0472">Membrane</keyword>
<feature type="transmembrane region" description="Helical" evidence="1">
    <location>
        <begin position="36"/>
        <end position="55"/>
    </location>
</feature>